<dbReference type="Pfam" id="PF04221">
    <property type="entry name" value="RelB"/>
    <property type="match status" value="1"/>
</dbReference>
<dbReference type="NCBIfam" id="TIGR02384">
    <property type="entry name" value="RelB_DinJ"/>
    <property type="match status" value="1"/>
</dbReference>
<name>C9RP39_FIBSS</name>
<comment type="similarity">
    <text evidence="1">Belongs to the RelB/DinJ antitoxin family.</text>
</comment>
<dbReference type="RefSeq" id="WP_014545034.1">
    <property type="nucleotide sequence ID" value="NC_013410.1"/>
</dbReference>
<dbReference type="eggNOG" id="COG3077">
    <property type="taxonomic scope" value="Bacteria"/>
</dbReference>
<dbReference type="GO" id="GO:0006351">
    <property type="term" value="P:DNA-templated transcription"/>
    <property type="evidence" value="ECO:0007669"/>
    <property type="project" value="TreeGrafter"/>
</dbReference>
<dbReference type="Proteomes" id="UP000001497">
    <property type="component" value="Chromosome"/>
</dbReference>
<dbReference type="PATRIC" id="fig|59374.8.peg.181"/>
<proteinExistence type="inferred from homology"/>
<keyword evidence="6" id="KW-1185">Reference proteome</keyword>
<dbReference type="KEGG" id="fsc:FSU_0190"/>
<dbReference type="STRING" id="59374.FSU_0190"/>
<gene>
    <name evidence="3" type="ordered locus">Fisuc_2927</name>
    <name evidence="4" type="ordered locus">FSU_0190</name>
</gene>
<reference evidence="4" key="3">
    <citation type="submission" date="2010-08" db="EMBL/GenBank/DDBJ databases">
        <authorList>
            <person name="Durkin A.S."/>
            <person name="Nelson K.E."/>
            <person name="Morrison M."/>
            <person name="Forsberg C.W."/>
            <person name="Wilson D.B."/>
            <person name="Russell J.B."/>
            <person name="Cann I.K.O."/>
            <person name="Mackie R.I."/>
            <person name="White B.A."/>
        </authorList>
    </citation>
    <scope>NUCLEOTIDE SEQUENCE</scope>
    <source>
        <strain evidence="4">S85</strain>
    </source>
</reference>
<evidence type="ECO:0000256" key="1">
    <source>
        <dbReference type="ARBA" id="ARBA00010562"/>
    </source>
</evidence>
<dbReference type="OrthoDB" id="9804867at2"/>
<evidence type="ECO:0000313" key="5">
    <source>
        <dbReference type="Proteomes" id="UP000000517"/>
    </source>
</evidence>
<dbReference type="EMBL" id="CP002158">
    <property type="protein sequence ID" value="ADL26384.1"/>
    <property type="molecule type" value="Genomic_DNA"/>
</dbReference>
<dbReference type="PANTHER" id="PTHR38781:SF1">
    <property type="entry name" value="ANTITOXIN DINJ-RELATED"/>
    <property type="match status" value="1"/>
</dbReference>
<evidence type="ECO:0000256" key="2">
    <source>
        <dbReference type="ARBA" id="ARBA00022649"/>
    </source>
</evidence>
<dbReference type="GO" id="GO:0006355">
    <property type="term" value="P:regulation of DNA-templated transcription"/>
    <property type="evidence" value="ECO:0007669"/>
    <property type="project" value="InterPro"/>
</dbReference>
<evidence type="ECO:0000313" key="4">
    <source>
        <dbReference type="EMBL" id="ADL26384.1"/>
    </source>
</evidence>
<dbReference type="Gene3D" id="1.10.1220.10">
    <property type="entry name" value="Met repressor-like"/>
    <property type="match status" value="1"/>
</dbReference>
<dbReference type="InterPro" id="IPR013321">
    <property type="entry name" value="Arc_rbn_hlx_hlx"/>
</dbReference>
<dbReference type="HOGENOM" id="CLU_154558_3_0_0"/>
<protein>
    <submittedName>
        <fullName evidence="3">Addiction module antitoxin, RelB/DinJ family</fullName>
    </submittedName>
    <submittedName>
        <fullName evidence="4">RelB antitoxin family protein</fullName>
    </submittedName>
</protein>
<evidence type="ECO:0000313" key="6">
    <source>
        <dbReference type="Proteomes" id="UP000001497"/>
    </source>
</evidence>
<dbReference type="KEGG" id="fsu:Fisuc_2927"/>
<keyword evidence="2" id="KW-1277">Toxin-antitoxin system</keyword>
<dbReference type="EMBL" id="CP001792">
    <property type="protein sequence ID" value="ACX76507.1"/>
    <property type="molecule type" value="Genomic_DNA"/>
</dbReference>
<reference evidence="3 6" key="1">
    <citation type="submission" date="2009-10" db="EMBL/GenBank/DDBJ databases">
        <title>Complete sequence of Fibrobacter succinogenes subsp. succinogenes S85.</title>
        <authorList>
            <consortium name="US DOE Joint Genome Institute"/>
            <person name="Lucas S."/>
            <person name="Copeland A."/>
            <person name="Lapidus A."/>
            <person name="Glavina del Rio T."/>
            <person name="Tice H."/>
            <person name="Bruce D."/>
            <person name="Goodwin L."/>
            <person name="Pitluck S."/>
            <person name="Chertkov O."/>
            <person name="Detter J.C."/>
            <person name="Han C."/>
            <person name="Tapia R."/>
            <person name="Larimer F."/>
            <person name="Land M."/>
            <person name="Hauser L."/>
            <person name="Kyrpides N."/>
            <person name="Mikhailova N."/>
            <person name="Weimer P.J."/>
            <person name="Stevenson D.M."/>
            <person name="Boyum J."/>
            <person name="Brumm P.I."/>
            <person name="Mead D."/>
        </authorList>
    </citation>
    <scope>NUCLEOTIDE SEQUENCE [LARGE SCALE GENOMIC DNA]</scope>
    <source>
        <strain evidence="6">ATCC 19169 / S85</strain>
        <strain evidence="3">S85</strain>
    </source>
</reference>
<sequence>MSQTTFSIRMDDNLKKDFDKLCEEFGMSMTTAINVFARAVVREKRIPFEVSSTKAPAYAADRRVFYNASPVASRMSMVMRQLSAEAERAGAADMTLDEINAEIDAARSGR</sequence>
<accession>C9RP39</accession>
<dbReference type="AlphaFoldDB" id="C9RP39"/>
<organism evidence="4 5">
    <name type="scientific">Fibrobacter succinogenes (strain ATCC 19169 / S85)</name>
    <dbReference type="NCBI Taxonomy" id="59374"/>
    <lineage>
        <taxon>Bacteria</taxon>
        <taxon>Pseudomonadati</taxon>
        <taxon>Fibrobacterota</taxon>
        <taxon>Fibrobacteria</taxon>
        <taxon>Fibrobacterales</taxon>
        <taxon>Fibrobacteraceae</taxon>
        <taxon>Fibrobacter</taxon>
    </lineage>
</organism>
<dbReference type="PANTHER" id="PTHR38781">
    <property type="entry name" value="ANTITOXIN DINJ-RELATED"/>
    <property type="match status" value="1"/>
</dbReference>
<dbReference type="Proteomes" id="UP000000517">
    <property type="component" value="Chromosome"/>
</dbReference>
<reference evidence="5" key="2">
    <citation type="submission" date="2010-08" db="EMBL/GenBank/DDBJ databases">
        <title>Complete sequence of Fibrobacter succinogenes subsp. succinogenes S85.</title>
        <authorList>
            <person name="Durkin A.S."/>
            <person name="Nelson K.E."/>
            <person name="Morrison M."/>
            <person name="Forsberg C.W."/>
            <person name="Wilson D.B."/>
            <person name="Russell J.B."/>
            <person name="Cann I.K.O."/>
            <person name="Mackie R.I."/>
            <person name="White B.A."/>
        </authorList>
    </citation>
    <scope>NUCLEOTIDE SEQUENCE [LARGE SCALE GENOMIC DNA]</scope>
    <source>
        <strain evidence="5">ATCC 19169 / S85</strain>
    </source>
</reference>
<dbReference type="InterPro" id="IPR007337">
    <property type="entry name" value="RelB/DinJ"/>
</dbReference>
<evidence type="ECO:0000313" key="3">
    <source>
        <dbReference type="EMBL" id="ACX76507.1"/>
    </source>
</evidence>